<evidence type="ECO:0000256" key="4">
    <source>
        <dbReference type="ARBA" id="ARBA00022692"/>
    </source>
</evidence>
<dbReference type="AlphaFoldDB" id="A0AAV8X1W8"/>
<dbReference type="InterPro" id="IPR002076">
    <property type="entry name" value="ELO_fam"/>
</dbReference>
<accession>A0AAV8X1W8</accession>
<reference evidence="11" key="1">
    <citation type="journal article" date="2023" name="Insect Mol. Biol.">
        <title>Genome sequencing provides insights into the evolution of gene families encoding plant cell wall-degrading enzymes in longhorned beetles.</title>
        <authorList>
            <person name="Shin N.R."/>
            <person name="Okamura Y."/>
            <person name="Kirsch R."/>
            <person name="Pauchet Y."/>
        </authorList>
    </citation>
    <scope>NUCLEOTIDE SEQUENCE</scope>
    <source>
        <strain evidence="11">RBIC_L_NR</strain>
    </source>
</reference>
<dbReference type="GO" id="GO:0016020">
    <property type="term" value="C:membrane"/>
    <property type="evidence" value="ECO:0007669"/>
    <property type="project" value="UniProtKB-SubCell"/>
</dbReference>
<evidence type="ECO:0000313" key="12">
    <source>
        <dbReference type="Proteomes" id="UP001162156"/>
    </source>
</evidence>
<keyword evidence="6 10" id="KW-1133">Transmembrane helix</keyword>
<evidence type="ECO:0000256" key="1">
    <source>
        <dbReference type="ARBA" id="ARBA00004141"/>
    </source>
</evidence>
<evidence type="ECO:0000256" key="3">
    <source>
        <dbReference type="ARBA" id="ARBA00022679"/>
    </source>
</evidence>
<comment type="caution">
    <text evidence="11">The sequence shown here is derived from an EMBL/GenBank/DDBJ whole genome shotgun (WGS) entry which is preliminary data.</text>
</comment>
<feature type="non-terminal residue" evidence="11">
    <location>
        <position position="1"/>
    </location>
</feature>
<evidence type="ECO:0000256" key="8">
    <source>
        <dbReference type="ARBA" id="ARBA00023136"/>
    </source>
</evidence>
<organism evidence="11 12">
    <name type="scientific">Rhamnusium bicolor</name>
    <dbReference type="NCBI Taxonomy" id="1586634"/>
    <lineage>
        <taxon>Eukaryota</taxon>
        <taxon>Metazoa</taxon>
        <taxon>Ecdysozoa</taxon>
        <taxon>Arthropoda</taxon>
        <taxon>Hexapoda</taxon>
        <taxon>Insecta</taxon>
        <taxon>Pterygota</taxon>
        <taxon>Neoptera</taxon>
        <taxon>Endopterygota</taxon>
        <taxon>Coleoptera</taxon>
        <taxon>Polyphaga</taxon>
        <taxon>Cucujiformia</taxon>
        <taxon>Chrysomeloidea</taxon>
        <taxon>Cerambycidae</taxon>
        <taxon>Lepturinae</taxon>
        <taxon>Rhagiini</taxon>
        <taxon>Rhamnusium</taxon>
    </lineage>
</organism>
<keyword evidence="9" id="KW-0275">Fatty acid biosynthesis</keyword>
<gene>
    <name evidence="11" type="ORF">NQ314_014513</name>
</gene>
<evidence type="ECO:0008006" key="13">
    <source>
        <dbReference type="Google" id="ProtNLM"/>
    </source>
</evidence>
<keyword evidence="8 10" id="KW-0472">Membrane</keyword>
<proteinExistence type="predicted"/>
<keyword evidence="5" id="KW-0276">Fatty acid metabolism</keyword>
<evidence type="ECO:0000256" key="10">
    <source>
        <dbReference type="SAM" id="Phobius"/>
    </source>
</evidence>
<dbReference type="GO" id="GO:0009922">
    <property type="term" value="F:fatty acid elongase activity"/>
    <property type="evidence" value="ECO:0007669"/>
    <property type="project" value="InterPro"/>
</dbReference>
<keyword evidence="12" id="KW-1185">Reference proteome</keyword>
<evidence type="ECO:0000256" key="7">
    <source>
        <dbReference type="ARBA" id="ARBA00023098"/>
    </source>
</evidence>
<keyword evidence="7" id="KW-0443">Lipid metabolism</keyword>
<protein>
    <recommendedName>
        <fullName evidence="13">Very-long-chain 3-oxoacyl-CoA synthase</fullName>
    </recommendedName>
</protein>
<dbReference type="EMBL" id="JANEYF010003969">
    <property type="protein sequence ID" value="KAJ8932809.1"/>
    <property type="molecule type" value="Genomic_DNA"/>
</dbReference>
<name>A0AAV8X1W8_9CUCU</name>
<feature type="transmembrane region" description="Helical" evidence="10">
    <location>
        <begin position="50"/>
        <end position="70"/>
    </location>
</feature>
<comment type="subcellular location">
    <subcellularLocation>
        <location evidence="1">Membrane</location>
        <topology evidence="1">Multi-pass membrane protein</topology>
    </subcellularLocation>
</comment>
<keyword evidence="3" id="KW-0808">Transferase</keyword>
<evidence type="ECO:0000256" key="5">
    <source>
        <dbReference type="ARBA" id="ARBA00022832"/>
    </source>
</evidence>
<keyword evidence="4 10" id="KW-0812">Transmembrane</keyword>
<dbReference type="Pfam" id="PF01151">
    <property type="entry name" value="ELO"/>
    <property type="match status" value="1"/>
</dbReference>
<dbReference type="Proteomes" id="UP001162156">
    <property type="component" value="Unassembled WGS sequence"/>
</dbReference>
<evidence type="ECO:0000256" key="9">
    <source>
        <dbReference type="ARBA" id="ARBA00023160"/>
    </source>
</evidence>
<evidence type="ECO:0000256" key="2">
    <source>
        <dbReference type="ARBA" id="ARBA00022516"/>
    </source>
</evidence>
<evidence type="ECO:0000313" key="11">
    <source>
        <dbReference type="EMBL" id="KAJ8932809.1"/>
    </source>
</evidence>
<evidence type="ECO:0000256" key="6">
    <source>
        <dbReference type="ARBA" id="ARBA00022989"/>
    </source>
</evidence>
<dbReference type="GO" id="GO:0006633">
    <property type="term" value="P:fatty acid biosynthetic process"/>
    <property type="evidence" value="ECO:0007669"/>
    <property type="project" value="UniProtKB-KW"/>
</dbReference>
<sequence>ALDCGWLTKYSWKCEPVDHSNTPHALRTQFCLAFLHNSQLLFRDCGYPRWSVVLTLPNAIFFYYLFFDFYKKAYVKKEKKNLLQASSTLKYSDSLGKQHTEYRVNGLKNNIGQGSLKSD</sequence>
<keyword evidence="2" id="KW-0444">Lipid biosynthesis</keyword>